<reference evidence="1" key="2">
    <citation type="submission" date="2025-09" db="UniProtKB">
        <authorList>
            <consortium name="Ensembl"/>
        </authorList>
    </citation>
    <scope>IDENTIFICATION</scope>
</reference>
<accession>A0A8C9KQD6</accession>
<proteinExistence type="predicted"/>
<sequence>PWPKPSFPIPCVLTGSGAVTGPGTVTRTGVTCATYIVSTVKLQLLVRQGRFSILNSCVLWAFRVTEERLAKKDAGTLRCGIRKGFFPLHESADVEVIITPDRSMQVFLIAAVIPALGARDHTEGGCFTLSVTGRRDPSCATITHFLFFVLPSAPSLPPSRLAISHYCGVLCSPCLLFFFISSCWCFPCPPCLPV</sequence>
<evidence type="ECO:0000313" key="1">
    <source>
        <dbReference type="Ensembl" id="ENSSCAP00000000487.1"/>
    </source>
</evidence>
<keyword evidence="2" id="KW-1185">Reference proteome</keyword>
<organism evidence="1 2">
    <name type="scientific">Serinus canaria</name>
    <name type="common">Island canary</name>
    <name type="synonym">Fringilla canaria</name>
    <dbReference type="NCBI Taxonomy" id="9135"/>
    <lineage>
        <taxon>Eukaryota</taxon>
        <taxon>Metazoa</taxon>
        <taxon>Chordata</taxon>
        <taxon>Craniata</taxon>
        <taxon>Vertebrata</taxon>
        <taxon>Euteleostomi</taxon>
        <taxon>Archelosauria</taxon>
        <taxon>Archosauria</taxon>
        <taxon>Dinosauria</taxon>
        <taxon>Saurischia</taxon>
        <taxon>Theropoda</taxon>
        <taxon>Coelurosauria</taxon>
        <taxon>Aves</taxon>
        <taxon>Neognathae</taxon>
        <taxon>Neoaves</taxon>
        <taxon>Telluraves</taxon>
        <taxon>Australaves</taxon>
        <taxon>Passeriformes</taxon>
        <taxon>Passeroidea</taxon>
        <taxon>Fringillidae</taxon>
        <taxon>Carduelinae</taxon>
        <taxon>Serinus</taxon>
    </lineage>
</organism>
<dbReference type="AlphaFoldDB" id="A0A8C9KQD6"/>
<dbReference type="OMA" id="LAISHYC"/>
<dbReference type="Ensembl" id="ENSSCAT00000000541.1">
    <property type="protein sequence ID" value="ENSSCAP00000000487.1"/>
    <property type="gene ID" value="ENSSCAG00000000418.1"/>
</dbReference>
<dbReference type="GeneTree" id="ENSGT00960000191306"/>
<reference evidence="1" key="1">
    <citation type="submission" date="2025-08" db="UniProtKB">
        <authorList>
            <consortium name="Ensembl"/>
        </authorList>
    </citation>
    <scope>IDENTIFICATION</scope>
</reference>
<dbReference type="Proteomes" id="UP000694409">
    <property type="component" value="Unassembled WGS sequence"/>
</dbReference>
<name>A0A8C9KQD6_SERCA</name>
<evidence type="ECO:0000313" key="2">
    <source>
        <dbReference type="Proteomes" id="UP000694409"/>
    </source>
</evidence>
<protein>
    <submittedName>
        <fullName evidence="1">Uncharacterized protein</fullName>
    </submittedName>
</protein>